<dbReference type="EMBL" id="QJKF01000001">
    <property type="protein sequence ID" value="PXX71559.1"/>
    <property type="molecule type" value="Genomic_DNA"/>
</dbReference>
<comment type="caution">
    <text evidence="2">The sequence shown here is derived from an EMBL/GenBank/DDBJ whole genome shotgun (WGS) entry which is preliminary data.</text>
</comment>
<accession>A0A318KFE5</accession>
<sequence>MITHRIYLLGRFEACTDTGAAVHGIEARKVKELLSLLILSKGRPLQRERIADQLWPEIDARRSKKYLRQTLWQLQRALDEHVEDGSKLIVAEQEWIGLADSGSVWADVFECDRAYARSLDAPAGLLSDDVRAELTRAVGLFRGDLLEGWYVDWTTSYIDIYRSINIMLLDKLMLDAELRKEWELGLAYGRAVLGIDAANERAHFRMMRMHALAGDRSGALRQYRACAQALAEELDVTPEPRTEVLYALLKDGRSLPDEGDEAPGGVRDGESVHATVEKLRHLEGYLNSVQREVNSRIRLLELGA</sequence>
<dbReference type="GO" id="GO:0003677">
    <property type="term" value="F:DNA binding"/>
    <property type="evidence" value="ECO:0007669"/>
    <property type="project" value="UniProtKB-KW"/>
</dbReference>
<evidence type="ECO:0000313" key="2">
    <source>
        <dbReference type="EMBL" id="PXX71559.1"/>
    </source>
</evidence>
<dbReference type="SUPFAM" id="SSF46894">
    <property type="entry name" value="C-terminal effector domain of the bipartite response regulators"/>
    <property type="match status" value="1"/>
</dbReference>
<dbReference type="PANTHER" id="PTHR35807">
    <property type="entry name" value="TRANSCRIPTIONAL REGULATOR REDD-RELATED"/>
    <property type="match status" value="1"/>
</dbReference>
<dbReference type="Gene3D" id="1.25.40.10">
    <property type="entry name" value="Tetratricopeptide repeat domain"/>
    <property type="match status" value="1"/>
</dbReference>
<dbReference type="OrthoDB" id="5509004at2"/>
<dbReference type="Proteomes" id="UP000247569">
    <property type="component" value="Unassembled WGS sequence"/>
</dbReference>
<dbReference type="RefSeq" id="WP_083894236.1">
    <property type="nucleotide sequence ID" value="NZ_QJKF01000001.1"/>
</dbReference>
<dbReference type="Gene3D" id="1.10.10.10">
    <property type="entry name" value="Winged helix-like DNA-binding domain superfamily/Winged helix DNA-binding domain"/>
    <property type="match status" value="1"/>
</dbReference>
<dbReference type="InterPro" id="IPR011990">
    <property type="entry name" value="TPR-like_helical_dom_sf"/>
</dbReference>
<dbReference type="InterPro" id="IPR016032">
    <property type="entry name" value="Sig_transdc_resp-reg_C-effctor"/>
</dbReference>
<dbReference type="Pfam" id="PF03704">
    <property type="entry name" value="BTAD"/>
    <property type="match status" value="1"/>
</dbReference>
<dbReference type="AlphaFoldDB" id="A0A318KFE5"/>
<protein>
    <submittedName>
        <fullName evidence="2">DNA-binding SARP family transcriptional activator</fullName>
    </submittedName>
</protein>
<evidence type="ECO:0000313" key="3">
    <source>
        <dbReference type="Proteomes" id="UP000247569"/>
    </source>
</evidence>
<feature type="domain" description="Bacterial transcriptional activator" evidence="1">
    <location>
        <begin position="106"/>
        <end position="249"/>
    </location>
</feature>
<gene>
    <name evidence="2" type="ORF">DFR70_101993</name>
</gene>
<dbReference type="InterPro" id="IPR036388">
    <property type="entry name" value="WH-like_DNA-bd_sf"/>
</dbReference>
<dbReference type="InterPro" id="IPR005158">
    <property type="entry name" value="BTAD"/>
</dbReference>
<dbReference type="GO" id="GO:0006355">
    <property type="term" value="P:regulation of DNA-templated transcription"/>
    <property type="evidence" value="ECO:0007669"/>
    <property type="project" value="InterPro"/>
</dbReference>
<dbReference type="InterPro" id="IPR051677">
    <property type="entry name" value="AfsR-DnrI-RedD_regulator"/>
</dbReference>
<organism evidence="2 3">
    <name type="scientific">Nocardia tenerifensis</name>
    <dbReference type="NCBI Taxonomy" id="228006"/>
    <lineage>
        <taxon>Bacteria</taxon>
        <taxon>Bacillati</taxon>
        <taxon>Actinomycetota</taxon>
        <taxon>Actinomycetes</taxon>
        <taxon>Mycobacteriales</taxon>
        <taxon>Nocardiaceae</taxon>
        <taxon>Nocardia</taxon>
    </lineage>
</organism>
<proteinExistence type="predicted"/>
<keyword evidence="2" id="KW-0238">DNA-binding</keyword>
<dbReference type="SUPFAM" id="SSF48452">
    <property type="entry name" value="TPR-like"/>
    <property type="match status" value="1"/>
</dbReference>
<dbReference type="SMART" id="SM01043">
    <property type="entry name" value="BTAD"/>
    <property type="match status" value="1"/>
</dbReference>
<name>A0A318KFE5_9NOCA</name>
<keyword evidence="3" id="KW-1185">Reference proteome</keyword>
<evidence type="ECO:0000259" key="1">
    <source>
        <dbReference type="SMART" id="SM01043"/>
    </source>
</evidence>
<reference evidence="2 3" key="1">
    <citation type="submission" date="2018-05" db="EMBL/GenBank/DDBJ databases">
        <title>Genomic Encyclopedia of Type Strains, Phase IV (KMG-IV): sequencing the most valuable type-strain genomes for metagenomic binning, comparative biology and taxonomic classification.</title>
        <authorList>
            <person name="Goeker M."/>
        </authorList>
    </citation>
    <scope>NUCLEOTIDE SEQUENCE [LARGE SCALE GENOMIC DNA]</scope>
    <source>
        <strain evidence="2 3">DSM 44704</strain>
    </source>
</reference>